<evidence type="ECO:0000256" key="1">
    <source>
        <dbReference type="ARBA" id="ARBA00022630"/>
    </source>
</evidence>
<keyword evidence="7" id="KW-1185">Reference proteome</keyword>
<dbReference type="InterPro" id="IPR011251">
    <property type="entry name" value="Luciferase-like_dom"/>
</dbReference>
<dbReference type="Pfam" id="PF00296">
    <property type="entry name" value="Bac_luciferase"/>
    <property type="match status" value="1"/>
</dbReference>
<evidence type="ECO:0000256" key="2">
    <source>
        <dbReference type="ARBA" id="ARBA00022643"/>
    </source>
</evidence>
<comment type="caution">
    <text evidence="6">The sequence shown here is derived from an EMBL/GenBank/DDBJ whole genome shotgun (WGS) entry which is preliminary data.</text>
</comment>
<keyword evidence="3" id="KW-0560">Oxidoreductase</keyword>
<sequence>MSTSSLGLHWYLPTAGESRDTLRGGTNVYPVDGEPAGAPFRRPSLSYLTQVALAVEEAGFDSVLIPTGSYCEDPWIVAAALAGVTRDLRFLVAQHPRTTTPAYAAHRAATLQRLSGDRLALNVVTGEPGAEAWLHGDFGDKEDQYARTGEFLDIYGALFRGETVNRDGRHYRVRDGKLARPRSGDGLPPAPEVWFGGSSEYAGTVAAAHADVYLSWLEPLDQLAEKVEWIRSLAAAQGRTVRFGVRSWILVRDTDAEAERAALALLDGATPEQLAQSRTQLLSRQSVGQQRGQAHLNDADLRRPDSLWIAPNVWGGFGLVAGGPALGFVGGFDHVADRFAEYARVGISEFIVSGFPNLEETRWVADGLVGALSRTALSRRTESRVPVDA</sequence>
<keyword evidence="4" id="KW-0503">Monooxygenase</keyword>
<gene>
    <name evidence="6" type="ORF">F6B43_14575</name>
</gene>
<feature type="domain" description="Luciferase-like" evidence="5">
    <location>
        <begin position="39"/>
        <end position="348"/>
    </location>
</feature>
<proteinExistence type="predicted"/>
<reference evidence="7" key="1">
    <citation type="submission" date="2019-09" db="EMBL/GenBank/DDBJ databases">
        <title>Mumia zhuanghuii sp. nov. isolated from the intestinal contents of plateau pika (Ochotona curzoniae) in the Qinghai-Tibet plateau of China.</title>
        <authorList>
            <person name="Tian Z."/>
        </authorList>
    </citation>
    <scope>NUCLEOTIDE SEQUENCE [LARGE SCALE GENOMIC DNA]</scope>
    <source>
        <strain evidence="7">JCM 30598</strain>
    </source>
</reference>
<evidence type="ECO:0000256" key="3">
    <source>
        <dbReference type="ARBA" id="ARBA00023002"/>
    </source>
</evidence>
<dbReference type="GO" id="GO:0046306">
    <property type="term" value="P:alkanesulfonate catabolic process"/>
    <property type="evidence" value="ECO:0007669"/>
    <property type="project" value="TreeGrafter"/>
</dbReference>
<dbReference type="EMBL" id="VYSA01000003">
    <property type="protein sequence ID" value="KAA9106378.1"/>
    <property type="molecule type" value="Genomic_DNA"/>
</dbReference>
<dbReference type="CDD" id="cd01094">
    <property type="entry name" value="Alkanesulfonate_monoxygenase"/>
    <property type="match status" value="1"/>
</dbReference>
<dbReference type="Proteomes" id="UP000325827">
    <property type="component" value="Unassembled WGS sequence"/>
</dbReference>
<dbReference type="InterPro" id="IPR050172">
    <property type="entry name" value="SsuD_RutA_monooxygenase"/>
</dbReference>
<dbReference type="SUPFAM" id="SSF51679">
    <property type="entry name" value="Bacterial luciferase-like"/>
    <property type="match status" value="1"/>
</dbReference>
<keyword evidence="1" id="KW-0285">Flavoprotein</keyword>
<evidence type="ECO:0000313" key="6">
    <source>
        <dbReference type="EMBL" id="KAA9106378.1"/>
    </source>
</evidence>
<dbReference type="OrthoDB" id="9814695at2"/>
<dbReference type="RefSeq" id="WP_150449719.1">
    <property type="nucleotide sequence ID" value="NZ_VYSA01000003.1"/>
</dbReference>
<accession>A0A5J5J271</accession>
<evidence type="ECO:0000259" key="5">
    <source>
        <dbReference type="Pfam" id="PF00296"/>
    </source>
</evidence>
<evidence type="ECO:0000313" key="7">
    <source>
        <dbReference type="Proteomes" id="UP000325827"/>
    </source>
</evidence>
<dbReference type="GO" id="GO:0008726">
    <property type="term" value="F:alkanesulfonate monooxygenase activity"/>
    <property type="evidence" value="ECO:0007669"/>
    <property type="project" value="TreeGrafter"/>
</dbReference>
<organism evidence="6 7">
    <name type="scientific">Microbacterium rhizomatis</name>
    <dbReference type="NCBI Taxonomy" id="1631477"/>
    <lineage>
        <taxon>Bacteria</taxon>
        <taxon>Bacillati</taxon>
        <taxon>Actinomycetota</taxon>
        <taxon>Actinomycetes</taxon>
        <taxon>Micrococcales</taxon>
        <taxon>Microbacteriaceae</taxon>
        <taxon>Microbacterium</taxon>
    </lineage>
</organism>
<evidence type="ECO:0000256" key="4">
    <source>
        <dbReference type="ARBA" id="ARBA00023033"/>
    </source>
</evidence>
<dbReference type="PANTHER" id="PTHR42847">
    <property type="entry name" value="ALKANESULFONATE MONOOXYGENASE"/>
    <property type="match status" value="1"/>
</dbReference>
<dbReference type="Gene3D" id="3.20.20.30">
    <property type="entry name" value="Luciferase-like domain"/>
    <property type="match status" value="1"/>
</dbReference>
<keyword evidence="2" id="KW-0288">FMN</keyword>
<protein>
    <submittedName>
        <fullName evidence="6">LLM class flavin-dependent oxidoreductase</fullName>
    </submittedName>
</protein>
<name>A0A5J5J271_9MICO</name>
<dbReference type="PANTHER" id="PTHR42847:SF4">
    <property type="entry name" value="ALKANESULFONATE MONOOXYGENASE-RELATED"/>
    <property type="match status" value="1"/>
</dbReference>
<dbReference type="InterPro" id="IPR036661">
    <property type="entry name" value="Luciferase-like_sf"/>
</dbReference>
<dbReference type="AlphaFoldDB" id="A0A5J5J271"/>